<organism evidence="2 3">
    <name type="scientific">Staphylococcus caprae</name>
    <dbReference type="NCBI Taxonomy" id="29380"/>
    <lineage>
        <taxon>Bacteria</taxon>
        <taxon>Bacillati</taxon>
        <taxon>Bacillota</taxon>
        <taxon>Bacilli</taxon>
        <taxon>Bacillales</taxon>
        <taxon>Staphylococcaceae</taxon>
        <taxon>Staphylococcus</taxon>
    </lineage>
</organism>
<evidence type="ECO:0000313" key="2">
    <source>
        <dbReference type="EMBL" id="BBD93251.1"/>
    </source>
</evidence>
<name>A0ABM7FYW1_9STAP</name>
<dbReference type="InterPro" id="IPR000182">
    <property type="entry name" value="GNAT_dom"/>
</dbReference>
<dbReference type="PANTHER" id="PTHR43792:SF1">
    <property type="entry name" value="N-ACETYLTRANSFERASE DOMAIN-CONTAINING PROTEIN"/>
    <property type="match status" value="1"/>
</dbReference>
<feature type="domain" description="N-acetyltransferase" evidence="1">
    <location>
        <begin position="10"/>
        <end position="180"/>
    </location>
</feature>
<dbReference type="Gene3D" id="3.40.630.30">
    <property type="match status" value="1"/>
</dbReference>
<reference evidence="2 3" key="1">
    <citation type="submission" date="2018-05" db="EMBL/GenBank/DDBJ databases">
        <title>Complete genome sequencing of three human clinical isolates of Staphylococcus caprae reveals virulence factors similar to those of S. epidermidis and S. capitis.</title>
        <authorList>
            <person name="Watanabe S."/>
            <person name="Cui L."/>
        </authorList>
    </citation>
    <scope>NUCLEOTIDE SEQUENCE [LARGE SCALE GENOMIC DNA]</scope>
    <source>
        <strain evidence="2 3">JMUB590</strain>
    </source>
</reference>
<accession>A0ABM7FYW1</accession>
<dbReference type="PROSITE" id="PS51186">
    <property type="entry name" value="GNAT"/>
    <property type="match status" value="1"/>
</dbReference>
<dbReference type="EMBL" id="AP018586">
    <property type="protein sequence ID" value="BBD93251.1"/>
    <property type="molecule type" value="Genomic_DNA"/>
</dbReference>
<gene>
    <name evidence="2" type="ORF">JMUB590_2197</name>
</gene>
<keyword evidence="3" id="KW-1185">Reference proteome</keyword>
<dbReference type="Pfam" id="PF13302">
    <property type="entry name" value="Acetyltransf_3"/>
    <property type="match status" value="1"/>
</dbReference>
<dbReference type="PANTHER" id="PTHR43792">
    <property type="entry name" value="GNAT FAMILY, PUTATIVE (AFU_ORTHOLOGUE AFUA_3G00765)-RELATED-RELATED"/>
    <property type="match status" value="1"/>
</dbReference>
<evidence type="ECO:0000313" key="3">
    <source>
        <dbReference type="Proteomes" id="UP000274772"/>
    </source>
</evidence>
<dbReference type="Proteomes" id="UP000274772">
    <property type="component" value="Chromosome"/>
</dbReference>
<evidence type="ECO:0000259" key="1">
    <source>
        <dbReference type="PROSITE" id="PS51186"/>
    </source>
</evidence>
<dbReference type="InterPro" id="IPR016181">
    <property type="entry name" value="Acyl_CoA_acyltransferase"/>
</dbReference>
<dbReference type="GeneID" id="58051930"/>
<sequence>MGTYIETERLKLRDWEEKDLLPFQQMNANRQVRRYFPSLLSYRRSELDMRKMDEIIKEKGIGLFAVELKETGEWIGFIGVNYLPKESKYPFKELPLYEIGWRLIPEVWGNGIATEGAEAVMDYAMEKGITELYSFTSETNLPSRKVMEKIGMTFLDNFEFPDLSKYHPLKRHVRYYKELLPSQSEG</sequence>
<proteinExistence type="predicted"/>
<dbReference type="RefSeq" id="WP_002441390.1">
    <property type="nucleotide sequence ID" value="NZ_AP018585.1"/>
</dbReference>
<protein>
    <recommendedName>
        <fullName evidence="1">N-acetyltransferase domain-containing protein</fullName>
    </recommendedName>
</protein>
<dbReference type="InterPro" id="IPR051531">
    <property type="entry name" value="N-acetyltransferase"/>
</dbReference>
<dbReference type="SUPFAM" id="SSF55729">
    <property type="entry name" value="Acyl-CoA N-acyltransferases (Nat)"/>
    <property type="match status" value="1"/>
</dbReference>